<keyword evidence="8" id="KW-1185">Reference proteome</keyword>
<keyword evidence="1" id="KW-1133">Transmembrane helix</keyword>
<evidence type="ECO:0000259" key="4">
    <source>
        <dbReference type="Pfam" id="PF24312"/>
    </source>
</evidence>
<dbReference type="GO" id="GO:0070762">
    <property type="term" value="C:nuclear pore transmembrane ring"/>
    <property type="evidence" value="ECO:0007669"/>
    <property type="project" value="TreeGrafter"/>
</dbReference>
<dbReference type="HOGENOM" id="CLU_002415_0_0_1"/>
<protein>
    <recommendedName>
        <fullName evidence="9">Nucleoporin POM152</fullName>
    </recommendedName>
</protein>
<dbReference type="InterPro" id="IPR056543">
    <property type="entry name" value="Ig-like_POM152_9th"/>
</dbReference>
<dbReference type="Pfam" id="PF23664">
    <property type="entry name" value="Ig_Pom152"/>
    <property type="match status" value="2"/>
</dbReference>
<evidence type="ECO:0000259" key="5">
    <source>
        <dbReference type="Pfam" id="PF24519"/>
    </source>
</evidence>
<sequence>MREDLFYTRDQGRRHLSLHQGLAQQGYLQERQSRKGTAEAGPLISSDILDLASQRLFIVSAFILIQSWKLYDLLLLKSDFALSSNSNKGLDGISTISTAGFLFKYIIIDGLFVWSLPILNIPYLRFSLSKTILFTIILNASTVFLVSSWAVPLLSNVFLPVWKFVLQKKELNIVGESINVAKAIDMDSHFKGQLTIHYLPDSSAKMNPFNIDQVCLGSENNFMIKMPIEFNSTSGIGVIQIQQITPDNEVRLHNYTGRALKKILKRDVSSLESPSKLHRNLKPMSKHVSKSNTIFYAEYPIISPGSYRIKSVLDTKGNSIRTYKSEFVVAECPLARFYYPPHFDQNKKFTCFTSLTTDSFSFPWIETLGLTHVFVSVDVSLNKQEFKKLNISVGQDVVSSPKNSKTDISYLKPQRLLRNSLEENIMKQLNQTLLGTNSLLEFKLVSVQDTIGNLHRYQPLSKDSDVFYEISLRKSPEVGLFDSNPELELAINSSKKLSLSYTDIFYKNDFPLDVVVGFNNETEITKSFKSASDLHQGISISKPGSYQLLKVNDAKCPCAISPKNSVQAKLAQLPEINIAASPISDRCLGVTGYKFDFEFSGKPPFRLHYHIYTNETGGVLKPIRSATGKATREIISNSKSHSFEFQPPSEGNYAIVFNSIMDSYYHRHPIAIDEKKYTYHTYFRQVSEIGMQVRSRTVKTCYGVPATLPLTFKGNGPFSFVYDFVNPDTGKPITKSTSVTNVTSYSITTPPSLYGKAADVVLRSAKDRFGCDARMTSQSIRIISRPEIPEVEFGAAKEHFEIVEGSFIEVPLNIKSSVGLRGSDLINLKFVPKDGDEIEDSRIIRAEIRSGSSVKLTKAGSYWLDSFVNDGCQGLVSHSERKITLSYFDRPEMKLSVDKDLLDIQDTTTISLKPVCNGCPLEAELQMYGKPPFLVDYELKLPSGRIESRKIRIDGTRMKVKLPTKEDGVYEHRFVRIYDAHYSEHTGIHIRPAVPKISYKINPLPNVKFVPDRHFSQICENKLKNIDEVLEVPVLLSGEYPFVIDATITNEETRKQKSIQFRNVNKPTLDVQLSNFESLGDYSIVLNKIIDGNGCINTEQRSNRKYILSITEPPDVVSSFPEQKHYCVGDHVSYNVNGVYPVTVSYQYNDVNKEAKVHQRFIRLASKPGILHIKRLVDSGENSCVVDLSANHEKFASLLLQVHDLPSVEVNKGDYIVEDLHEGDQTELIFTFQGEPPFLVTYIRTIDVKKGGKKLRKLLEKETVLNIEDFEHVVLASLEGTYEAIEVRDKYCRAVKNIHYIE</sequence>
<feature type="transmembrane region" description="Helical" evidence="1">
    <location>
        <begin position="56"/>
        <end position="76"/>
    </location>
</feature>
<dbReference type="Pfam" id="PF24097">
    <property type="entry name" value="TMD_POM152"/>
    <property type="match status" value="1"/>
</dbReference>
<feature type="transmembrane region" description="Helical" evidence="1">
    <location>
        <begin position="131"/>
        <end position="151"/>
    </location>
</feature>
<dbReference type="InterPro" id="IPR056542">
    <property type="entry name" value="Ig-like_POM152_1st"/>
</dbReference>
<dbReference type="Pfam" id="PF24519">
    <property type="entry name" value="Ig-like_Pom152_1"/>
    <property type="match status" value="1"/>
</dbReference>
<accession>A5DV25</accession>
<reference evidence="7 8" key="1">
    <citation type="journal article" date="2009" name="Nature">
        <title>Evolution of pathogenicity and sexual reproduction in eight Candida genomes.</title>
        <authorList>
            <person name="Butler G."/>
            <person name="Rasmussen M.D."/>
            <person name="Lin M.F."/>
            <person name="Santos M.A."/>
            <person name="Sakthikumar S."/>
            <person name="Munro C.A."/>
            <person name="Rheinbay E."/>
            <person name="Grabherr M."/>
            <person name="Forche A."/>
            <person name="Reedy J.L."/>
            <person name="Agrafioti I."/>
            <person name="Arnaud M.B."/>
            <person name="Bates S."/>
            <person name="Brown A.J."/>
            <person name="Brunke S."/>
            <person name="Costanzo M.C."/>
            <person name="Fitzpatrick D.A."/>
            <person name="de Groot P.W."/>
            <person name="Harris D."/>
            <person name="Hoyer L.L."/>
            <person name="Hube B."/>
            <person name="Klis F.M."/>
            <person name="Kodira C."/>
            <person name="Lennard N."/>
            <person name="Logue M.E."/>
            <person name="Martin R."/>
            <person name="Neiman A.M."/>
            <person name="Nikolaou E."/>
            <person name="Quail M.A."/>
            <person name="Quinn J."/>
            <person name="Santos M.C."/>
            <person name="Schmitzberger F.F."/>
            <person name="Sherlock G."/>
            <person name="Shah P."/>
            <person name="Silverstein K.A."/>
            <person name="Skrzypek M.S."/>
            <person name="Soll D."/>
            <person name="Staggs R."/>
            <person name="Stansfield I."/>
            <person name="Stumpf M.P."/>
            <person name="Sudbery P.E."/>
            <person name="Srikantha T."/>
            <person name="Zeng Q."/>
            <person name="Berman J."/>
            <person name="Berriman M."/>
            <person name="Heitman J."/>
            <person name="Gow N.A."/>
            <person name="Lorenz M.C."/>
            <person name="Birren B.W."/>
            <person name="Kellis M."/>
            <person name="Cuomo C.A."/>
        </authorList>
    </citation>
    <scope>NUCLEOTIDE SEQUENCE [LARGE SCALE GENOMIC DNA]</scope>
    <source>
        <strain evidence="8">ATCC 11503 / BCRC 21390 / CBS 2605 / JCM 1781 / NBRC 1676 / NRRL YB-4239</strain>
    </source>
</reference>
<dbReference type="STRING" id="379508.A5DV25"/>
<feature type="transmembrane region" description="Helical" evidence="1">
    <location>
        <begin position="96"/>
        <end position="119"/>
    </location>
</feature>
<dbReference type="Pfam" id="PF24312">
    <property type="entry name" value="Ig-like_POM152"/>
    <property type="match status" value="1"/>
</dbReference>
<dbReference type="KEGG" id="lel:PVL30_001180"/>
<dbReference type="InParanoid" id="A5DV25"/>
<feature type="domain" description="Nucleoporin POM152 first Ig-like" evidence="5">
    <location>
        <begin position="203"/>
        <end position="329"/>
    </location>
</feature>
<feature type="domain" description="Nucleoporin POM152 ninth Ig-like" evidence="6">
    <location>
        <begin position="1119"/>
        <end position="1187"/>
    </location>
</feature>
<feature type="domain" description="Nucleoporin POM152 immunoglobulin-like" evidence="2">
    <location>
        <begin position="572"/>
        <end position="685"/>
    </location>
</feature>
<name>A5DV25_LODEL</name>
<dbReference type="GeneID" id="5235952"/>
<evidence type="ECO:0000259" key="2">
    <source>
        <dbReference type="Pfam" id="PF23664"/>
    </source>
</evidence>
<keyword evidence="1" id="KW-0812">Transmembrane</keyword>
<dbReference type="Pfam" id="PF24527">
    <property type="entry name" value="Ig-like_Pom152_9"/>
    <property type="match status" value="1"/>
</dbReference>
<dbReference type="InterPro" id="IPR056540">
    <property type="entry name" value="TMD_POM152"/>
</dbReference>
<dbReference type="EMBL" id="CH981524">
    <property type="protein sequence ID" value="EDK43033.1"/>
    <property type="molecule type" value="Genomic_DNA"/>
</dbReference>
<keyword evidence="1" id="KW-0472">Membrane</keyword>
<dbReference type="OMA" id="SAKMNPF"/>
<dbReference type="Proteomes" id="UP000001996">
    <property type="component" value="Unassembled WGS sequence"/>
</dbReference>
<dbReference type="GO" id="GO:0017056">
    <property type="term" value="F:structural constituent of nuclear pore"/>
    <property type="evidence" value="ECO:0007669"/>
    <property type="project" value="InterPro"/>
</dbReference>
<evidence type="ECO:0000313" key="7">
    <source>
        <dbReference type="EMBL" id="EDK43033.1"/>
    </source>
</evidence>
<evidence type="ECO:0008006" key="9">
    <source>
        <dbReference type="Google" id="ProtNLM"/>
    </source>
</evidence>
<dbReference type="InterPro" id="IPR056544">
    <property type="entry name" value="Ig_POM152"/>
</dbReference>
<proteinExistence type="predicted"/>
<dbReference type="InterPro" id="IPR056541">
    <property type="entry name" value="Ig-like_POM152"/>
</dbReference>
<feature type="domain" description="Nucleoporin POM152 Ig-like" evidence="4">
    <location>
        <begin position="480"/>
        <end position="565"/>
    </location>
</feature>
<feature type="domain" description="Nucleoporin POM152 immunoglobulin-like" evidence="2">
    <location>
        <begin position="920"/>
        <end position="986"/>
    </location>
</feature>
<dbReference type="OrthoDB" id="10253254at2759"/>
<dbReference type="PANTHER" id="PTHR28206:SF1">
    <property type="entry name" value="NUCLEOPORIN POM152"/>
    <property type="match status" value="1"/>
</dbReference>
<evidence type="ECO:0000256" key="1">
    <source>
        <dbReference type="SAM" id="Phobius"/>
    </source>
</evidence>
<organism evidence="7 8">
    <name type="scientific">Lodderomyces elongisporus (strain ATCC 11503 / CBS 2605 / JCM 1781 / NBRC 1676 / NRRL YB-4239)</name>
    <name type="common">Yeast</name>
    <name type="synonym">Saccharomyces elongisporus</name>
    <dbReference type="NCBI Taxonomy" id="379508"/>
    <lineage>
        <taxon>Eukaryota</taxon>
        <taxon>Fungi</taxon>
        <taxon>Dikarya</taxon>
        <taxon>Ascomycota</taxon>
        <taxon>Saccharomycotina</taxon>
        <taxon>Pichiomycetes</taxon>
        <taxon>Debaryomycetaceae</taxon>
        <taxon>Candida/Lodderomyces clade</taxon>
        <taxon>Lodderomyces</taxon>
    </lineage>
</organism>
<dbReference type="PANTHER" id="PTHR28206">
    <property type="entry name" value="NUCLEOPORIN POM152"/>
    <property type="match status" value="1"/>
</dbReference>
<gene>
    <name evidence="7" type="ORF">LELG_01211</name>
</gene>
<evidence type="ECO:0000259" key="3">
    <source>
        <dbReference type="Pfam" id="PF24097"/>
    </source>
</evidence>
<feature type="domain" description="Nucleoporin POM152 N-terminal transmembrane" evidence="3">
    <location>
        <begin position="50"/>
        <end position="149"/>
    </location>
</feature>
<evidence type="ECO:0000313" key="8">
    <source>
        <dbReference type="Proteomes" id="UP000001996"/>
    </source>
</evidence>
<dbReference type="GO" id="GO:0006999">
    <property type="term" value="P:nuclear pore organization"/>
    <property type="evidence" value="ECO:0007669"/>
    <property type="project" value="TreeGrafter"/>
</dbReference>
<dbReference type="InterPro" id="IPR037701">
    <property type="entry name" value="Pom152"/>
</dbReference>
<dbReference type="FunCoup" id="A5DV25">
    <property type="interactions" value="98"/>
</dbReference>
<dbReference type="GO" id="GO:0006606">
    <property type="term" value="P:protein import into nucleus"/>
    <property type="evidence" value="ECO:0007669"/>
    <property type="project" value="TreeGrafter"/>
</dbReference>
<evidence type="ECO:0000259" key="6">
    <source>
        <dbReference type="Pfam" id="PF24527"/>
    </source>
</evidence>
<dbReference type="eggNOG" id="ENOG502QQ5B">
    <property type="taxonomic scope" value="Eukaryota"/>
</dbReference>